<evidence type="ECO:0000256" key="1">
    <source>
        <dbReference type="ARBA" id="ARBA00003196"/>
    </source>
</evidence>
<sequence length="163" mass="17859">MQPTIFQRKSLLTAGAIVLTAACISAFSIGGPQQHKRNLKVLPQDISRDSLDMIMDHFKLALGVKCGFCHAQSTTNPGRLDFASDDKPEKEVARKMMIMTNDINQKYMRFNDDTAKAEEAVSCITCHRGDPHPEVKYPEEHHGGPDTPKGPPPGQGNPGGPHK</sequence>
<evidence type="ECO:0000256" key="6">
    <source>
        <dbReference type="ARBA" id="ARBA00022723"/>
    </source>
</evidence>
<feature type="region of interest" description="Disordered" evidence="9">
    <location>
        <begin position="129"/>
        <end position="163"/>
    </location>
</feature>
<keyword evidence="11" id="KW-1185">Reference proteome</keyword>
<keyword evidence="8" id="KW-0408">Iron</keyword>
<evidence type="ECO:0000313" key="10">
    <source>
        <dbReference type="EMBL" id="TDX01035.1"/>
    </source>
</evidence>
<protein>
    <recommendedName>
        <fullName evidence="2">Photosynthetic reaction center cytochrome c subunit</fullName>
    </recommendedName>
</protein>
<dbReference type="InterPro" id="IPR003158">
    <property type="entry name" value="Photosyn_RC_cyt_c-su"/>
</dbReference>
<dbReference type="GO" id="GO:0019684">
    <property type="term" value="P:photosynthesis, light reaction"/>
    <property type="evidence" value="ECO:0007669"/>
    <property type="project" value="InterPro"/>
</dbReference>
<dbReference type="InterPro" id="IPR036280">
    <property type="entry name" value="Multihaem_cyt_sf"/>
</dbReference>
<comment type="function">
    <text evidence="1">The reaction center of purple bacteria contains a tightly bound cytochrome molecule which re-reduces the photo oxidized primary electron donor.</text>
</comment>
<reference evidence="10 11" key="1">
    <citation type="submission" date="2019-03" db="EMBL/GenBank/DDBJ databases">
        <title>Genomic Encyclopedia of Type Strains, Phase IV (KMG-IV): sequencing the most valuable type-strain genomes for metagenomic binning, comparative biology and taxonomic classification.</title>
        <authorList>
            <person name="Goeker M."/>
        </authorList>
    </citation>
    <scope>NUCLEOTIDE SEQUENCE [LARGE SCALE GENOMIC DNA]</scope>
    <source>
        <strain evidence="10 11">DSM 100059</strain>
    </source>
</reference>
<dbReference type="NCBIfam" id="NF033196">
    <property type="entry name" value="c_type_nonphoto"/>
    <property type="match status" value="1"/>
</dbReference>
<dbReference type="InterPro" id="IPR023119">
    <property type="entry name" value="Multihaem_cyt_PRC_cyt_su-like"/>
</dbReference>
<feature type="compositionally biased region" description="Basic and acidic residues" evidence="9">
    <location>
        <begin position="129"/>
        <end position="144"/>
    </location>
</feature>
<dbReference type="Pfam" id="PF02276">
    <property type="entry name" value="CytoC_RC"/>
    <property type="match status" value="1"/>
</dbReference>
<keyword evidence="7" id="KW-0249">Electron transport</keyword>
<dbReference type="GO" id="GO:0020037">
    <property type="term" value="F:heme binding"/>
    <property type="evidence" value="ECO:0007669"/>
    <property type="project" value="InterPro"/>
</dbReference>
<evidence type="ECO:0000256" key="9">
    <source>
        <dbReference type="SAM" id="MobiDB-lite"/>
    </source>
</evidence>
<keyword evidence="5" id="KW-0349">Heme</keyword>
<dbReference type="GO" id="GO:0009055">
    <property type="term" value="F:electron transfer activity"/>
    <property type="evidence" value="ECO:0007669"/>
    <property type="project" value="InterPro"/>
</dbReference>
<dbReference type="EMBL" id="SODV01000001">
    <property type="protein sequence ID" value="TDX01035.1"/>
    <property type="molecule type" value="Genomic_DNA"/>
</dbReference>
<dbReference type="RefSeq" id="WP_133993243.1">
    <property type="nucleotide sequence ID" value="NZ_SODV01000001.1"/>
</dbReference>
<evidence type="ECO:0000256" key="4">
    <source>
        <dbReference type="ARBA" id="ARBA00022531"/>
    </source>
</evidence>
<keyword evidence="6" id="KW-0479">Metal-binding</keyword>
<keyword evidence="3" id="KW-0813">Transport</keyword>
<evidence type="ECO:0000256" key="2">
    <source>
        <dbReference type="ARBA" id="ARBA00015978"/>
    </source>
</evidence>
<organism evidence="10 11">
    <name type="scientific">Dinghuibacter silviterrae</name>
    <dbReference type="NCBI Taxonomy" id="1539049"/>
    <lineage>
        <taxon>Bacteria</taxon>
        <taxon>Pseudomonadati</taxon>
        <taxon>Bacteroidota</taxon>
        <taxon>Chitinophagia</taxon>
        <taxon>Chitinophagales</taxon>
        <taxon>Chitinophagaceae</taxon>
        <taxon>Dinghuibacter</taxon>
    </lineage>
</organism>
<dbReference type="GO" id="GO:0005506">
    <property type="term" value="F:iron ion binding"/>
    <property type="evidence" value="ECO:0007669"/>
    <property type="project" value="InterPro"/>
</dbReference>
<dbReference type="AlphaFoldDB" id="A0A4R8DUA5"/>
<dbReference type="SUPFAM" id="SSF48695">
    <property type="entry name" value="Multiheme cytochromes"/>
    <property type="match status" value="1"/>
</dbReference>
<dbReference type="OrthoDB" id="951235at2"/>
<evidence type="ECO:0000256" key="5">
    <source>
        <dbReference type="ARBA" id="ARBA00022617"/>
    </source>
</evidence>
<name>A0A4R8DUA5_9BACT</name>
<evidence type="ECO:0000256" key="3">
    <source>
        <dbReference type="ARBA" id="ARBA00022448"/>
    </source>
</evidence>
<dbReference type="Gene3D" id="1.10.468.10">
    <property type="entry name" value="Photosynthetic Reaction Center, subunit C, domain 2"/>
    <property type="match status" value="1"/>
</dbReference>
<proteinExistence type="predicted"/>
<keyword evidence="4" id="KW-0602">Photosynthesis</keyword>
<comment type="caution">
    <text evidence="10">The sequence shown here is derived from an EMBL/GenBank/DDBJ whole genome shotgun (WGS) entry which is preliminary data.</text>
</comment>
<dbReference type="GO" id="GO:0030077">
    <property type="term" value="C:plasma membrane light-harvesting complex"/>
    <property type="evidence" value="ECO:0007669"/>
    <property type="project" value="InterPro"/>
</dbReference>
<evidence type="ECO:0000256" key="8">
    <source>
        <dbReference type="ARBA" id="ARBA00023004"/>
    </source>
</evidence>
<gene>
    <name evidence="10" type="ORF">EDB95_2066</name>
</gene>
<evidence type="ECO:0000256" key="7">
    <source>
        <dbReference type="ARBA" id="ARBA00022982"/>
    </source>
</evidence>
<accession>A0A4R8DUA5</accession>
<evidence type="ECO:0000313" key="11">
    <source>
        <dbReference type="Proteomes" id="UP000294498"/>
    </source>
</evidence>
<dbReference type="Proteomes" id="UP000294498">
    <property type="component" value="Unassembled WGS sequence"/>
</dbReference>